<organism evidence="2 3">
    <name type="scientific">Sinocyclocheilus anshuiensis</name>
    <dbReference type="NCBI Taxonomy" id="1608454"/>
    <lineage>
        <taxon>Eukaryota</taxon>
        <taxon>Metazoa</taxon>
        <taxon>Chordata</taxon>
        <taxon>Craniata</taxon>
        <taxon>Vertebrata</taxon>
        <taxon>Euteleostomi</taxon>
        <taxon>Actinopterygii</taxon>
        <taxon>Neopterygii</taxon>
        <taxon>Teleostei</taxon>
        <taxon>Ostariophysi</taxon>
        <taxon>Cypriniformes</taxon>
        <taxon>Cyprinidae</taxon>
        <taxon>Cyprininae</taxon>
        <taxon>Sinocyclocheilus</taxon>
    </lineage>
</organism>
<dbReference type="GO" id="GO:0004930">
    <property type="term" value="F:G protein-coupled receptor activity"/>
    <property type="evidence" value="ECO:0007669"/>
    <property type="project" value="InterPro"/>
</dbReference>
<dbReference type="AlphaFoldDB" id="A0A671T0F3"/>
<dbReference type="SUPFAM" id="SSF111418">
    <property type="entry name" value="Hormone receptor domain"/>
    <property type="match status" value="1"/>
</dbReference>
<reference evidence="2" key="1">
    <citation type="submission" date="2025-08" db="UniProtKB">
        <authorList>
            <consortium name="Ensembl"/>
        </authorList>
    </citation>
    <scope>IDENTIFICATION</scope>
</reference>
<dbReference type="Pfam" id="PF02793">
    <property type="entry name" value="HRM"/>
    <property type="match status" value="1"/>
</dbReference>
<evidence type="ECO:0000259" key="1">
    <source>
        <dbReference type="PROSITE" id="PS50227"/>
    </source>
</evidence>
<keyword evidence="3" id="KW-1185">Reference proteome</keyword>
<feature type="domain" description="G-protein coupled receptors family 2 profile 1" evidence="1">
    <location>
        <begin position="12"/>
        <end position="34"/>
    </location>
</feature>
<dbReference type="GO" id="GO:0016020">
    <property type="term" value="C:membrane"/>
    <property type="evidence" value="ECO:0007669"/>
    <property type="project" value="InterPro"/>
</dbReference>
<dbReference type="Ensembl" id="ENSSANT00000108674.1">
    <property type="protein sequence ID" value="ENSSANP00000102383.1"/>
    <property type="gene ID" value="ENSSANG00000050251.1"/>
</dbReference>
<proteinExistence type="predicted"/>
<name>A0A671T0F3_9TELE</name>
<dbReference type="Proteomes" id="UP000472260">
    <property type="component" value="Unassembled WGS sequence"/>
</dbReference>
<reference evidence="2" key="2">
    <citation type="submission" date="2025-09" db="UniProtKB">
        <authorList>
            <consortium name="Ensembl"/>
        </authorList>
    </citation>
    <scope>IDENTIFICATION</scope>
</reference>
<evidence type="ECO:0000313" key="2">
    <source>
        <dbReference type="Ensembl" id="ENSSANP00000102383.1"/>
    </source>
</evidence>
<dbReference type="InterPro" id="IPR001879">
    <property type="entry name" value="GPCR_2_extracellular_dom"/>
</dbReference>
<protein>
    <recommendedName>
        <fullName evidence="1">G-protein coupled receptors family 2 profile 1 domain-containing protein</fullName>
    </recommendedName>
</protein>
<accession>A0A671T0F3</accession>
<sequence length="67" mass="7581">TFSLFNELFRLWDGLLCWDETPAGTFVSQNCPDYPSFDPLGKTITSGLSIQTRALQTLQIIEILQQT</sequence>
<dbReference type="PROSITE" id="PS50227">
    <property type="entry name" value="G_PROTEIN_RECEP_F2_3"/>
    <property type="match status" value="1"/>
</dbReference>
<evidence type="ECO:0000313" key="3">
    <source>
        <dbReference type="Proteomes" id="UP000472260"/>
    </source>
</evidence>
<dbReference type="InterPro" id="IPR036445">
    <property type="entry name" value="GPCR_2_extracell_dom_sf"/>
</dbReference>
<dbReference type="Gene3D" id="4.10.1240.10">
    <property type="entry name" value="GPCR, family 2, extracellular hormone receptor domain"/>
    <property type="match status" value="1"/>
</dbReference>